<dbReference type="NCBIfam" id="TIGR00413">
    <property type="entry name" value="rlpA"/>
    <property type="match status" value="1"/>
</dbReference>
<keyword evidence="1 3" id="KW-0456">Lyase</keyword>
<dbReference type="PANTHER" id="PTHR34183">
    <property type="entry name" value="ENDOLYTIC PEPTIDOGLYCAN TRANSGLYCOSYLASE RLPA"/>
    <property type="match status" value="1"/>
</dbReference>
<evidence type="ECO:0000256" key="1">
    <source>
        <dbReference type="ARBA" id="ARBA00023239"/>
    </source>
</evidence>
<evidence type="ECO:0000256" key="6">
    <source>
        <dbReference type="SAM" id="SignalP"/>
    </source>
</evidence>
<evidence type="ECO:0000313" key="9">
    <source>
        <dbReference type="Proteomes" id="UP001500975"/>
    </source>
</evidence>
<feature type="region of interest" description="Disordered" evidence="5">
    <location>
        <begin position="35"/>
        <end position="88"/>
    </location>
</feature>
<dbReference type="RefSeq" id="WP_345538867.1">
    <property type="nucleotide sequence ID" value="NZ_BAABGJ010000028.1"/>
</dbReference>
<keyword evidence="3" id="KW-0472">Membrane</keyword>
<organism evidence="8 9">
    <name type="scientific">Variovorax defluvii</name>
    <dbReference type="NCBI Taxonomy" id="913761"/>
    <lineage>
        <taxon>Bacteria</taxon>
        <taxon>Pseudomonadati</taxon>
        <taxon>Pseudomonadota</taxon>
        <taxon>Betaproteobacteria</taxon>
        <taxon>Burkholderiales</taxon>
        <taxon>Comamonadaceae</taxon>
        <taxon>Variovorax</taxon>
    </lineage>
</organism>
<feature type="signal peptide" evidence="6">
    <location>
        <begin position="1"/>
        <end position="28"/>
    </location>
</feature>
<dbReference type="Gene3D" id="2.40.40.10">
    <property type="entry name" value="RlpA-like domain"/>
    <property type="match status" value="1"/>
</dbReference>
<reference evidence="9" key="1">
    <citation type="journal article" date="2019" name="Int. J. Syst. Evol. Microbiol.">
        <title>The Global Catalogue of Microorganisms (GCM) 10K type strain sequencing project: providing services to taxonomists for standard genome sequencing and annotation.</title>
        <authorList>
            <consortium name="The Broad Institute Genomics Platform"/>
            <consortium name="The Broad Institute Genome Sequencing Center for Infectious Disease"/>
            <person name="Wu L."/>
            <person name="Ma J."/>
        </authorList>
    </citation>
    <scope>NUCLEOTIDE SEQUENCE [LARGE SCALE GENOMIC DNA]</scope>
    <source>
        <strain evidence="9">JCM 17804</strain>
    </source>
</reference>
<keyword evidence="2 3" id="KW-0961">Cell wall biogenesis/degradation</keyword>
<dbReference type="Proteomes" id="UP001500975">
    <property type="component" value="Unassembled WGS sequence"/>
</dbReference>
<dbReference type="PROSITE" id="PS51257">
    <property type="entry name" value="PROKAR_LIPOPROTEIN"/>
    <property type="match status" value="1"/>
</dbReference>
<accession>A0ABP8HW23</accession>
<dbReference type="EMBL" id="BAABGJ010000028">
    <property type="protein sequence ID" value="GAA4345833.1"/>
    <property type="molecule type" value="Genomic_DNA"/>
</dbReference>
<dbReference type="Pfam" id="PF03330">
    <property type="entry name" value="DPBB_1"/>
    <property type="match status" value="1"/>
</dbReference>
<keyword evidence="3" id="KW-0449">Lipoprotein</keyword>
<comment type="subcellular location">
    <subcellularLocation>
        <location evidence="3">Cell membrane</location>
        <topology evidence="3">Lipid-anchor</topology>
    </subcellularLocation>
</comment>
<comment type="caution">
    <text evidence="8">The sequence shown here is derived from an EMBL/GenBank/DDBJ whole genome shotgun (WGS) entry which is preliminary data.</text>
</comment>
<keyword evidence="6" id="KW-0732">Signal</keyword>
<sequence>MIRKLALPSSPRFTIFSLCIAGALSGCALVTPTAHEPAARGAQPDGRPTSAAPAKPSASPTEKRESKPSAKAETDEDRTHGKQVGTASFYADKFAGRKMADGTRMDPSDNNAAHKTLPLGSTARVTNLETGRSAVITIQDRGPFVKGRIVDLSPATAREIGLSREDGLAPVEVTPLSIPKR</sequence>
<feature type="compositionally biased region" description="Low complexity" evidence="5">
    <location>
        <begin position="48"/>
        <end position="60"/>
    </location>
</feature>
<keyword evidence="9" id="KW-1185">Reference proteome</keyword>
<gene>
    <name evidence="3" type="primary">rlpA</name>
    <name evidence="8" type="ORF">GCM10023165_30220</name>
</gene>
<keyword evidence="3" id="KW-1003">Cell membrane</keyword>
<keyword evidence="3" id="KW-0564">Palmitate</keyword>
<evidence type="ECO:0000313" key="8">
    <source>
        <dbReference type="EMBL" id="GAA4345833.1"/>
    </source>
</evidence>
<dbReference type="CDD" id="cd22268">
    <property type="entry name" value="DPBB_RlpA-like"/>
    <property type="match status" value="1"/>
</dbReference>
<dbReference type="InterPro" id="IPR009009">
    <property type="entry name" value="RlpA-like_DPBB"/>
</dbReference>
<evidence type="ECO:0000256" key="5">
    <source>
        <dbReference type="SAM" id="MobiDB-lite"/>
    </source>
</evidence>
<dbReference type="EC" id="4.2.2.-" evidence="3"/>
<protein>
    <recommendedName>
        <fullName evidence="3">Endolytic peptidoglycan transglycosylase RlpA</fullName>
        <ecNumber evidence="3">4.2.2.-</ecNumber>
    </recommendedName>
</protein>
<dbReference type="InterPro" id="IPR036908">
    <property type="entry name" value="RlpA-like_sf"/>
</dbReference>
<evidence type="ECO:0000256" key="3">
    <source>
        <dbReference type="HAMAP-Rule" id="MF_02071"/>
    </source>
</evidence>
<evidence type="ECO:0000256" key="2">
    <source>
        <dbReference type="ARBA" id="ARBA00023316"/>
    </source>
</evidence>
<dbReference type="SUPFAM" id="SSF50685">
    <property type="entry name" value="Barwin-like endoglucanases"/>
    <property type="match status" value="1"/>
</dbReference>
<feature type="compositionally biased region" description="Basic and acidic residues" evidence="5">
    <location>
        <begin position="61"/>
        <end position="80"/>
    </location>
</feature>
<comment type="similarity">
    <text evidence="3 4">Belongs to the RlpA family.</text>
</comment>
<dbReference type="PANTHER" id="PTHR34183:SF8">
    <property type="entry name" value="ENDOLYTIC PEPTIDOGLYCAN TRANSGLYCOSYLASE RLPA-RELATED"/>
    <property type="match status" value="1"/>
</dbReference>
<dbReference type="InterPro" id="IPR034718">
    <property type="entry name" value="RlpA"/>
</dbReference>
<evidence type="ECO:0000259" key="7">
    <source>
        <dbReference type="Pfam" id="PF03330"/>
    </source>
</evidence>
<evidence type="ECO:0000256" key="4">
    <source>
        <dbReference type="RuleBase" id="RU003495"/>
    </source>
</evidence>
<dbReference type="InterPro" id="IPR012997">
    <property type="entry name" value="RplA"/>
</dbReference>
<name>A0ABP8HW23_9BURK</name>
<proteinExistence type="inferred from homology"/>
<dbReference type="HAMAP" id="MF_02071">
    <property type="entry name" value="RlpA"/>
    <property type="match status" value="1"/>
</dbReference>
<comment type="function">
    <text evidence="3">Lytic transglycosylase with a strong preference for naked glycan strands that lack stem peptides.</text>
</comment>
<feature type="domain" description="RlpA-like protein double-psi beta-barrel" evidence="7">
    <location>
        <begin position="83"/>
        <end position="172"/>
    </location>
</feature>
<feature type="chain" id="PRO_5046926436" description="Endolytic peptidoglycan transglycosylase RlpA" evidence="6">
    <location>
        <begin position="29"/>
        <end position="181"/>
    </location>
</feature>